<sequence>MPPPDLGAATVGSPLRHVTAAVRGPPSSDPGSPMPDSSLVSAMHASQRYRLRPLPVRHLVGRIRTPPPDLGVASPDQRSLGWLSAACAPPATFHQTNHLRKTLCTPDRPSGTPANRRNRPLGPGSAANH</sequence>
<reference evidence="2" key="2">
    <citation type="submission" date="2019-07" db="EMBL/GenBank/DDBJ databases">
        <authorList>
            <person name="Yang Y."/>
            <person name="Bocs S."/>
            <person name="Baudouin L."/>
        </authorList>
    </citation>
    <scope>NUCLEOTIDE SEQUENCE</scope>
    <source>
        <tissue evidence="2">Spear leaf of Hainan Tall coconut</tissue>
    </source>
</reference>
<evidence type="ECO:0000313" key="3">
    <source>
        <dbReference type="Proteomes" id="UP000797356"/>
    </source>
</evidence>
<dbReference type="Proteomes" id="UP000797356">
    <property type="component" value="Chromosome 6"/>
</dbReference>
<organism evidence="2 3">
    <name type="scientific">Cocos nucifera</name>
    <name type="common">Coconut palm</name>
    <dbReference type="NCBI Taxonomy" id="13894"/>
    <lineage>
        <taxon>Eukaryota</taxon>
        <taxon>Viridiplantae</taxon>
        <taxon>Streptophyta</taxon>
        <taxon>Embryophyta</taxon>
        <taxon>Tracheophyta</taxon>
        <taxon>Spermatophyta</taxon>
        <taxon>Magnoliopsida</taxon>
        <taxon>Liliopsida</taxon>
        <taxon>Arecaceae</taxon>
        <taxon>Arecoideae</taxon>
        <taxon>Cocoseae</taxon>
        <taxon>Attaleinae</taxon>
        <taxon>Cocos</taxon>
    </lineage>
</organism>
<feature type="region of interest" description="Disordered" evidence="1">
    <location>
        <begin position="98"/>
        <end position="129"/>
    </location>
</feature>
<keyword evidence="3" id="KW-1185">Reference proteome</keyword>
<protein>
    <submittedName>
        <fullName evidence="2">Uncharacterized protein</fullName>
    </submittedName>
</protein>
<evidence type="ECO:0000313" key="2">
    <source>
        <dbReference type="EMBL" id="KAG1347239.1"/>
    </source>
</evidence>
<dbReference type="EMBL" id="CM017877">
    <property type="protein sequence ID" value="KAG1347239.1"/>
    <property type="molecule type" value="Genomic_DNA"/>
</dbReference>
<name>A0A8K0IBD8_COCNU</name>
<comment type="caution">
    <text evidence="2">The sequence shown here is derived from an EMBL/GenBank/DDBJ whole genome shotgun (WGS) entry which is preliminary data.</text>
</comment>
<reference evidence="2" key="1">
    <citation type="journal article" date="2017" name="Gigascience">
        <title>The genome draft of coconut (Cocos nucifera).</title>
        <authorList>
            <person name="Xiao Y."/>
            <person name="Xu P."/>
            <person name="Fan H."/>
            <person name="Baudouin L."/>
            <person name="Xia W."/>
            <person name="Bocs S."/>
            <person name="Xu J."/>
            <person name="Li Q."/>
            <person name="Guo A."/>
            <person name="Zhou L."/>
            <person name="Li J."/>
            <person name="Wu Y."/>
            <person name="Ma Z."/>
            <person name="Armero A."/>
            <person name="Issali A.E."/>
            <person name="Liu N."/>
            <person name="Peng M."/>
            <person name="Yang Y."/>
        </authorList>
    </citation>
    <scope>NUCLEOTIDE SEQUENCE</scope>
    <source>
        <tissue evidence="2">Spear leaf of Hainan Tall coconut</tissue>
    </source>
</reference>
<feature type="compositionally biased region" description="Low complexity" evidence="1">
    <location>
        <begin position="24"/>
        <end position="38"/>
    </location>
</feature>
<gene>
    <name evidence="2" type="ORF">COCNU_06G010680</name>
</gene>
<evidence type="ECO:0000256" key="1">
    <source>
        <dbReference type="SAM" id="MobiDB-lite"/>
    </source>
</evidence>
<feature type="region of interest" description="Disordered" evidence="1">
    <location>
        <begin position="1"/>
        <end position="41"/>
    </location>
</feature>
<dbReference type="AlphaFoldDB" id="A0A8K0IBD8"/>
<proteinExistence type="predicted"/>
<accession>A0A8K0IBD8</accession>